<feature type="transmembrane region" description="Helical" evidence="2">
    <location>
        <begin position="318"/>
        <end position="336"/>
    </location>
</feature>
<keyword evidence="2" id="KW-1133">Transmembrane helix</keyword>
<evidence type="ECO:0000313" key="3">
    <source>
        <dbReference type="EMBL" id="CAF1266010.1"/>
    </source>
</evidence>
<dbReference type="OrthoDB" id="10544627at2759"/>
<organism evidence="4 5">
    <name type="scientific">Adineta ricciae</name>
    <name type="common">Rotifer</name>
    <dbReference type="NCBI Taxonomy" id="249248"/>
    <lineage>
        <taxon>Eukaryota</taxon>
        <taxon>Metazoa</taxon>
        <taxon>Spiralia</taxon>
        <taxon>Gnathifera</taxon>
        <taxon>Rotifera</taxon>
        <taxon>Eurotatoria</taxon>
        <taxon>Bdelloidea</taxon>
        <taxon>Adinetida</taxon>
        <taxon>Adinetidae</taxon>
        <taxon>Adineta</taxon>
    </lineage>
</organism>
<comment type="caution">
    <text evidence="4">The sequence shown here is derived from an EMBL/GenBank/DDBJ whole genome shotgun (WGS) entry which is preliminary data.</text>
</comment>
<accession>A0A816DSI3</accession>
<keyword evidence="2" id="KW-0812">Transmembrane</keyword>
<keyword evidence="2" id="KW-0472">Membrane</keyword>
<gene>
    <name evidence="3" type="ORF">EDS130_LOCUS28774</name>
    <name evidence="4" type="ORF">XAT740_LOCUS53360</name>
</gene>
<evidence type="ECO:0000313" key="4">
    <source>
        <dbReference type="EMBL" id="CAF1641299.1"/>
    </source>
</evidence>
<feature type="transmembrane region" description="Helical" evidence="2">
    <location>
        <begin position="214"/>
        <end position="235"/>
    </location>
</feature>
<dbReference type="EMBL" id="CAJNOR010009117">
    <property type="protein sequence ID" value="CAF1641299.1"/>
    <property type="molecule type" value="Genomic_DNA"/>
</dbReference>
<sequence length="424" mass="46058">MHHSSPLSNTNHLPKNANTDSDNESMSSNGDDDLSVPPGASTSPLRQQPRSSVCSITRSATSMIGTAAASVVTYTLMNTANPDSDQRPMNAAVALGVGVAANVVLNTKLLEPLVTKLDQWIAEGMQQFQRWSQDQNDLAAQRYNHKSLEDRIWNALVTNKFKVAASGIAIAGITVKWSQIIEFICKYAPDSCSECLRKVINLRSQIETIINSPAFLTANVAVSLTIAAYGLYIAYGANQQFKELNKITFEPVKKDFDEAISNLIAAIQSSNISTARIRAAFTRLELANITAQDKLQSTIRQVIYHHNKALQRKDRVDLAGHVALGASICLGAGALYSGAQAVKGAGTALAIAKATLANQSVALSFLFLTSYGTCKFGSRQCQLVIDKCEELQREAKETTQHIARAHTNAKEELEVLLERTQIHN</sequence>
<keyword evidence="5" id="KW-1185">Reference proteome</keyword>
<dbReference type="Proteomes" id="UP000663828">
    <property type="component" value="Unassembled WGS sequence"/>
</dbReference>
<protein>
    <submittedName>
        <fullName evidence="4">Uncharacterized protein</fullName>
    </submittedName>
</protein>
<dbReference type="AlphaFoldDB" id="A0A816DSI3"/>
<evidence type="ECO:0000256" key="2">
    <source>
        <dbReference type="SAM" id="Phobius"/>
    </source>
</evidence>
<name>A0A816DSI3_ADIRI</name>
<feature type="transmembrane region" description="Helical" evidence="2">
    <location>
        <begin position="348"/>
        <end position="369"/>
    </location>
</feature>
<reference evidence="4" key="1">
    <citation type="submission" date="2021-02" db="EMBL/GenBank/DDBJ databases">
        <authorList>
            <person name="Nowell W R."/>
        </authorList>
    </citation>
    <scope>NUCLEOTIDE SEQUENCE</scope>
</reference>
<proteinExistence type="predicted"/>
<feature type="region of interest" description="Disordered" evidence="1">
    <location>
        <begin position="1"/>
        <end position="57"/>
    </location>
</feature>
<dbReference type="Proteomes" id="UP000663852">
    <property type="component" value="Unassembled WGS sequence"/>
</dbReference>
<feature type="compositionally biased region" description="Polar residues" evidence="1">
    <location>
        <begin position="40"/>
        <end position="57"/>
    </location>
</feature>
<feature type="compositionally biased region" description="Polar residues" evidence="1">
    <location>
        <begin position="1"/>
        <end position="29"/>
    </location>
</feature>
<dbReference type="EMBL" id="CAJNOJ010000189">
    <property type="protein sequence ID" value="CAF1266010.1"/>
    <property type="molecule type" value="Genomic_DNA"/>
</dbReference>
<evidence type="ECO:0000313" key="5">
    <source>
        <dbReference type="Proteomes" id="UP000663828"/>
    </source>
</evidence>
<evidence type="ECO:0000256" key="1">
    <source>
        <dbReference type="SAM" id="MobiDB-lite"/>
    </source>
</evidence>